<gene>
    <name evidence="1" type="ORF">MRB53_029836</name>
</gene>
<sequence>MEDEFKNSVESGLKLAKRIYHGKDRFVSPPRPVAGMDKDPASRKTYLPTAPMVYAVIGDPAIVDNPDVPSYQPHVHGRCDPPALIPLQMNEIAMEVECDLDTAFVSVRGSWRVHCVMGSKSCDCRLMVPMGEQGSILGVEIEVARRSYSTQLTQMEEIQDMEKATKGENGGFLKPQMFSLTVPKVDGGSNLSIKVSWLQQLLYTNGQFSLSVPFDFPEYITPPGKRFPTKEKIQLNVNSGLAIEVTCNTASHPLKEKRRQMGKMGFLYEADVLTWSTTDFRFSYTVSANDIFGCLLLQSPSVHDFDQREIFCMYLFPGQNKQVFRKDVVFLVDISGSMRGKPLENARNAIAKALSKLSPKDSFSIIAFNEETSAFSSSMEFATEEVIERATQWMSENCVAGGGTNILAPLNEAMEILANACNSTTNIFLITDGSVEDERNICNIVRTHMKSIGSTCPRISTFGIGSYCNHYFLRMLALIGRGYYDAAYDEDSIETRLQRLFTIASSSILAHITIESFDDLDDFEVYPFPLPDLSSECPLILSGRYRGNFPETVKAKGILADMRSTVIDMKVQKAKDISLDKVFARRWIDVLTSQAWFSESKQLEEKIVKMSLQAGVTSEYTPVVLLQNDNQKPVFETEAKRKSSENIQSNVGRIALLRGLGIGFGNVTATMENAPVGFGNENLAETNEVYVKAKRCCSKLGYCCCCPCCISACSRMNDQCVLVLTQLCAALSCLGCAGCIDLCCNDSD</sequence>
<keyword evidence="2" id="KW-1185">Reference proteome</keyword>
<proteinExistence type="predicted"/>
<evidence type="ECO:0000313" key="2">
    <source>
        <dbReference type="Proteomes" id="UP001234297"/>
    </source>
</evidence>
<comment type="caution">
    <text evidence="1">The sequence shown here is derived from an EMBL/GenBank/DDBJ whole genome shotgun (WGS) entry which is preliminary data.</text>
</comment>
<evidence type="ECO:0000313" key="1">
    <source>
        <dbReference type="EMBL" id="KAJ8621307.1"/>
    </source>
</evidence>
<name>A0ACC2KJU3_PERAE</name>
<accession>A0ACC2KJU3</accession>
<protein>
    <submittedName>
        <fullName evidence="1">Uncharacterized protein</fullName>
    </submittedName>
</protein>
<organism evidence="1 2">
    <name type="scientific">Persea americana</name>
    <name type="common">Avocado</name>
    <dbReference type="NCBI Taxonomy" id="3435"/>
    <lineage>
        <taxon>Eukaryota</taxon>
        <taxon>Viridiplantae</taxon>
        <taxon>Streptophyta</taxon>
        <taxon>Embryophyta</taxon>
        <taxon>Tracheophyta</taxon>
        <taxon>Spermatophyta</taxon>
        <taxon>Magnoliopsida</taxon>
        <taxon>Magnoliidae</taxon>
        <taxon>Laurales</taxon>
        <taxon>Lauraceae</taxon>
        <taxon>Persea</taxon>
    </lineage>
</organism>
<dbReference type="EMBL" id="CM056817">
    <property type="protein sequence ID" value="KAJ8621307.1"/>
    <property type="molecule type" value="Genomic_DNA"/>
</dbReference>
<reference evidence="1 2" key="1">
    <citation type="journal article" date="2022" name="Hortic Res">
        <title>A haplotype resolved chromosomal level avocado genome allows analysis of novel avocado genes.</title>
        <authorList>
            <person name="Nath O."/>
            <person name="Fletcher S.J."/>
            <person name="Hayward A."/>
            <person name="Shaw L.M."/>
            <person name="Masouleh A.K."/>
            <person name="Furtado A."/>
            <person name="Henry R.J."/>
            <person name="Mitter N."/>
        </authorList>
    </citation>
    <scope>NUCLEOTIDE SEQUENCE [LARGE SCALE GENOMIC DNA]</scope>
    <source>
        <strain evidence="2">cv. Hass</strain>
    </source>
</reference>
<dbReference type="Proteomes" id="UP001234297">
    <property type="component" value="Chromosome 9"/>
</dbReference>